<feature type="compositionally biased region" description="Basic and acidic residues" evidence="2">
    <location>
        <begin position="449"/>
        <end position="467"/>
    </location>
</feature>
<sequence>METMPTPPPILRLANANTTQGKNYPDPAVRSSPNTSQEKPDPKQAVTSSPNTPQNNTYPDRAVTSRPQSNLTLETNGETTSQVKMYTVAAHAYDSDDDQDEESGTVDEEDDHEDKEREAFIEEHLKDFPCTFNIGKANYNIEKRVFAVETIKQMSCRGIAWESIVDDAIVSSNDDAWTPLEWTQNLRTRAYVELGRLEEARKLIDEILNETGGQTITATANLAVWYFVQGNVKDALKVVRLLNELSKLKTFRHLKADAICEQAYLYYEISGAENNISGIEILKFALNYSIKYKTEVTFMMGSMHRRCLHWNIYLFDKDQIDFVEFAKNAWEILSSVRNMKAVKSIVKANTLVELAFLKNDVSVVEDVDTESLNFDFSIEALCEEAVELAPASANVTAIVGQLVKHIPRLKSWAKHLLEVSLEIKPSGRAHHHLGLILLKEANQFEKENFSKLSPKEKQSRDGKRSDSCDTQCVSYNHNQKRIQRCDTFEWVLDSCLAEGKRIPVFSTHNPFIQDAAENLYTYFNLASLRRNQPTFARLGYAYLRCRQYNLALSIYSRFTYYGPNEIPKLILAYCLKMAAVCFLLNAEMAESEEKRSKRRKAAKSLLVSSVIFAEEISKEEVSKMELQMFWKVIKNLPKYHLVPPPLFPKL</sequence>
<proteinExistence type="predicted"/>
<dbReference type="EMBL" id="CAXITT010000598">
    <property type="protein sequence ID" value="CAL1544118.1"/>
    <property type="molecule type" value="Genomic_DNA"/>
</dbReference>
<evidence type="ECO:0000256" key="1">
    <source>
        <dbReference type="PROSITE-ProRule" id="PRU00339"/>
    </source>
</evidence>
<dbReference type="Proteomes" id="UP001497497">
    <property type="component" value="Unassembled WGS sequence"/>
</dbReference>
<reference evidence="3 4" key="1">
    <citation type="submission" date="2024-04" db="EMBL/GenBank/DDBJ databases">
        <authorList>
            <consortium name="Genoscope - CEA"/>
            <person name="William W."/>
        </authorList>
    </citation>
    <scope>NUCLEOTIDE SEQUENCE [LARGE SCALE GENOMIC DNA]</scope>
</reference>
<evidence type="ECO:0000256" key="2">
    <source>
        <dbReference type="SAM" id="MobiDB-lite"/>
    </source>
</evidence>
<keyword evidence="4" id="KW-1185">Reference proteome</keyword>
<feature type="compositionally biased region" description="Pro residues" evidence="2">
    <location>
        <begin position="1"/>
        <end position="10"/>
    </location>
</feature>
<dbReference type="InterPro" id="IPR019734">
    <property type="entry name" value="TPR_rpt"/>
</dbReference>
<dbReference type="SUPFAM" id="SSF48452">
    <property type="entry name" value="TPR-like"/>
    <property type="match status" value="1"/>
</dbReference>
<feature type="region of interest" description="Disordered" evidence="2">
    <location>
        <begin position="1"/>
        <end position="116"/>
    </location>
</feature>
<feature type="region of interest" description="Disordered" evidence="2">
    <location>
        <begin position="449"/>
        <end position="468"/>
    </location>
</feature>
<name>A0AAV2IGS0_LYMST</name>
<keyword evidence="1" id="KW-0802">TPR repeat</keyword>
<feature type="compositionally biased region" description="Polar residues" evidence="2">
    <location>
        <begin position="65"/>
        <end position="84"/>
    </location>
</feature>
<organism evidence="3 4">
    <name type="scientific">Lymnaea stagnalis</name>
    <name type="common">Great pond snail</name>
    <name type="synonym">Helix stagnalis</name>
    <dbReference type="NCBI Taxonomy" id="6523"/>
    <lineage>
        <taxon>Eukaryota</taxon>
        <taxon>Metazoa</taxon>
        <taxon>Spiralia</taxon>
        <taxon>Lophotrochozoa</taxon>
        <taxon>Mollusca</taxon>
        <taxon>Gastropoda</taxon>
        <taxon>Heterobranchia</taxon>
        <taxon>Euthyneura</taxon>
        <taxon>Panpulmonata</taxon>
        <taxon>Hygrophila</taxon>
        <taxon>Lymnaeoidea</taxon>
        <taxon>Lymnaeidae</taxon>
        <taxon>Lymnaea</taxon>
    </lineage>
</organism>
<accession>A0AAV2IGS0</accession>
<evidence type="ECO:0000313" key="4">
    <source>
        <dbReference type="Proteomes" id="UP001497497"/>
    </source>
</evidence>
<feature type="compositionally biased region" description="Polar residues" evidence="2">
    <location>
        <begin position="45"/>
        <end position="58"/>
    </location>
</feature>
<feature type="repeat" description="TPR" evidence="1">
    <location>
        <begin position="532"/>
        <end position="565"/>
    </location>
</feature>
<dbReference type="AlphaFoldDB" id="A0AAV2IGS0"/>
<evidence type="ECO:0000313" key="3">
    <source>
        <dbReference type="EMBL" id="CAL1544118.1"/>
    </source>
</evidence>
<dbReference type="PROSITE" id="PS50005">
    <property type="entry name" value="TPR"/>
    <property type="match status" value="1"/>
</dbReference>
<dbReference type="InterPro" id="IPR011990">
    <property type="entry name" value="TPR-like_helical_dom_sf"/>
</dbReference>
<gene>
    <name evidence="3" type="ORF">GSLYS_00017631001</name>
</gene>
<dbReference type="Gene3D" id="1.25.40.10">
    <property type="entry name" value="Tetratricopeptide repeat domain"/>
    <property type="match status" value="1"/>
</dbReference>
<protein>
    <submittedName>
        <fullName evidence="3">Uncharacterized protein</fullName>
    </submittedName>
</protein>
<feature type="compositionally biased region" description="Acidic residues" evidence="2">
    <location>
        <begin position="95"/>
        <end position="113"/>
    </location>
</feature>
<comment type="caution">
    <text evidence="3">The sequence shown here is derived from an EMBL/GenBank/DDBJ whole genome shotgun (WGS) entry which is preliminary data.</text>
</comment>